<dbReference type="Gene3D" id="3.40.50.150">
    <property type="entry name" value="Vaccinia Virus protein VP39"/>
    <property type="match status" value="2"/>
</dbReference>
<keyword evidence="8" id="KW-1185">Reference proteome</keyword>
<evidence type="ECO:0000313" key="8">
    <source>
        <dbReference type="Proteomes" id="UP001626549"/>
    </source>
</evidence>
<feature type="binding site" evidence="5">
    <location>
        <position position="278"/>
    </location>
    <ligand>
        <name>S-adenosyl-L-methionine</name>
        <dbReference type="ChEBI" id="CHEBI:59789"/>
    </ligand>
</feature>
<evidence type="ECO:0000256" key="2">
    <source>
        <dbReference type="ARBA" id="ARBA00022679"/>
    </source>
</evidence>
<keyword evidence="2 5" id="KW-0808">Transferase</keyword>
<dbReference type="PROSITE" id="PS01230">
    <property type="entry name" value="TRMA_1"/>
    <property type="match status" value="1"/>
</dbReference>
<evidence type="ECO:0000256" key="4">
    <source>
        <dbReference type="ARBA" id="ARBA00023014"/>
    </source>
</evidence>
<dbReference type="Proteomes" id="UP001626549">
    <property type="component" value="Chromosome"/>
</dbReference>
<feature type="binding site" evidence="5">
    <location>
        <position position="256"/>
    </location>
    <ligand>
        <name>S-adenosyl-L-methionine</name>
        <dbReference type="ChEBI" id="CHEBI:59789"/>
    </ligand>
</feature>
<name>A0ABZ0IE19_9GAMM</name>
<dbReference type="Gene3D" id="2.40.50.1070">
    <property type="match status" value="1"/>
</dbReference>
<dbReference type="InterPro" id="IPR029063">
    <property type="entry name" value="SAM-dependent_MTases_sf"/>
</dbReference>
<keyword evidence="3 5" id="KW-0949">S-adenosyl-L-methionine</keyword>
<dbReference type="Gene3D" id="2.40.50.140">
    <property type="entry name" value="Nucleic acid-binding proteins"/>
    <property type="match status" value="1"/>
</dbReference>
<keyword evidence="4" id="KW-0408">Iron</keyword>
<dbReference type="GO" id="GO:0008168">
    <property type="term" value="F:methyltransferase activity"/>
    <property type="evidence" value="ECO:0007669"/>
    <property type="project" value="UniProtKB-KW"/>
</dbReference>
<dbReference type="PROSITE" id="PS51687">
    <property type="entry name" value="SAM_MT_RNA_M5U"/>
    <property type="match status" value="1"/>
</dbReference>
<proteinExistence type="inferred from homology"/>
<gene>
    <name evidence="7" type="ORF">R0137_15315</name>
</gene>
<reference evidence="7 8" key="1">
    <citation type="submission" date="2023-10" db="EMBL/GenBank/DDBJ databases">
        <title>Two novel species belonging to the OM43/NOR5 clade.</title>
        <authorList>
            <person name="Park M."/>
        </authorList>
    </citation>
    <scope>NUCLEOTIDE SEQUENCE [LARGE SCALE GENOMIC DNA]</scope>
    <source>
        <strain evidence="7 8">IMCC45268</strain>
    </source>
</reference>
<dbReference type="EMBL" id="CP136865">
    <property type="protein sequence ID" value="WOJ96600.1"/>
    <property type="molecule type" value="Genomic_DNA"/>
</dbReference>
<dbReference type="GO" id="GO:0032259">
    <property type="term" value="P:methylation"/>
    <property type="evidence" value="ECO:0007669"/>
    <property type="project" value="UniProtKB-KW"/>
</dbReference>
<feature type="active site" evidence="6">
    <location>
        <position position="351"/>
    </location>
</feature>
<comment type="similarity">
    <text evidence="5">Belongs to the class I-like SAM-binding methyltransferase superfamily. RNA M5U methyltransferase family.</text>
</comment>
<feature type="binding site" evidence="5">
    <location>
        <position position="226"/>
    </location>
    <ligand>
        <name>S-adenosyl-L-methionine</name>
        <dbReference type="ChEBI" id="CHEBI:59789"/>
    </ligand>
</feature>
<sequence length="393" mass="43986">MLKRPKPKISKRDHIRLGQRFEGTVRDLSSDGQGIVAHPDGRIFFVAGVWRSEHGLFEVTGLKGRMGFAKLVSLSEGSPERRPPPCPYHGFTNDTCGGCPWLFMAYSQQLESKQQLVTKTLQPLNESLVIADIWSSPEELGYRNRAQLKTDGRRLGYVAANSREIAEVSDCLVLNERNRQTLKDLRAQLPNPAWKPSRGKQWLALDFDDDITAQEVVANQRRAFRQGNTAQNQRMREWLKERIRFLDPQDPVLELFAGSGNFTEVLVNAGYQDICAVDSFRPAVETLTSRDLPGVGGLCSDLGRSGSAEQLAPQLSKAKLLLMDPPREGLKNFAEYLLFAKGLHTIIYVSCDPATLSRDLKVAMEQGFALKEAQPLDLFPQTPHVEVLTVLSR</sequence>
<evidence type="ECO:0000256" key="6">
    <source>
        <dbReference type="PROSITE-ProRule" id="PRU10015"/>
    </source>
</evidence>
<accession>A0ABZ0IE19</accession>
<feature type="binding site" evidence="5">
    <location>
        <position position="324"/>
    </location>
    <ligand>
        <name>S-adenosyl-L-methionine</name>
        <dbReference type="ChEBI" id="CHEBI:59789"/>
    </ligand>
</feature>
<dbReference type="InterPro" id="IPR030391">
    <property type="entry name" value="MeTrfase_TrmA_CS"/>
</dbReference>
<dbReference type="SUPFAM" id="SSF53335">
    <property type="entry name" value="S-adenosyl-L-methionine-dependent methyltransferases"/>
    <property type="match status" value="1"/>
</dbReference>
<dbReference type="PANTHER" id="PTHR11061">
    <property type="entry name" value="RNA M5U METHYLTRANSFERASE"/>
    <property type="match status" value="1"/>
</dbReference>
<dbReference type="SUPFAM" id="SSF50249">
    <property type="entry name" value="Nucleic acid-binding proteins"/>
    <property type="match status" value="1"/>
</dbReference>
<dbReference type="PROSITE" id="PS01231">
    <property type="entry name" value="TRMA_2"/>
    <property type="match status" value="1"/>
</dbReference>
<dbReference type="PANTHER" id="PTHR11061:SF30">
    <property type="entry name" value="TRNA (URACIL(54)-C(5))-METHYLTRANSFERASE"/>
    <property type="match status" value="1"/>
</dbReference>
<evidence type="ECO:0000256" key="5">
    <source>
        <dbReference type="PROSITE-ProRule" id="PRU01024"/>
    </source>
</evidence>
<evidence type="ECO:0000256" key="3">
    <source>
        <dbReference type="ARBA" id="ARBA00022691"/>
    </source>
</evidence>
<dbReference type="RefSeq" id="WP_407327279.1">
    <property type="nucleotide sequence ID" value="NZ_CP136865.1"/>
</dbReference>
<protein>
    <submittedName>
        <fullName evidence="7">Class I SAM-dependent RNA methyltransferase</fullName>
    </submittedName>
</protein>
<dbReference type="InterPro" id="IPR030390">
    <property type="entry name" value="MeTrfase_TrmA_AS"/>
</dbReference>
<feature type="active site" description="Nucleophile" evidence="5">
    <location>
        <position position="351"/>
    </location>
</feature>
<evidence type="ECO:0000313" key="7">
    <source>
        <dbReference type="EMBL" id="WOJ96600.1"/>
    </source>
</evidence>
<dbReference type="Pfam" id="PF05958">
    <property type="entry name" value="tRNA_U5-meth_tr"/>
    <property type="match status" value="1"/>
</dbReference>
<organism evidence="7 8">
    <name type="scientific">Congregibacter brevis</name>
    <dbReference type="NCBI Taxonomy" id="3081201"/>
    <lineage>
        <taxon>Bacteria</taxon>
        <taxon>Pseudomonadati</taxon>
        <taxon>Pseudomonadota</taxon>
        <taxon>Gammaproteobacteria</taxon>
        <taxon>Cellvibrionales</taxon>
        <taxon>Halieaceae</taxon>
        <taxon>Congregibacter</taxon>
    </lineage>
</organism>
<dbReference type="InterPro" id="IPR010280">
    <property type="entry name" value="U5_MeTrfase_fam"/>
</dbReference>
<keyword evidence="1 5" id="KW-0489">Methyltransferase</keyword>
<keyword evidence="4" id="KW-0479">Metal-binding</keyword>
<keyword evidence="4" id="KW-0411">Iron-sulfur</keyword>
<dbReference type="InterPro" id="IPR012340">
    <property type="entry name" value="NA-bd_OB-fold"/>
</dbReference>
<evidence type="ECO:0000256" key="1">
    <source>
        <dbReference type="ARBA" id="ARBA00022603"/>
    </source>
</evidence>